<sequence>MAAYALPPESPELESVHEALSAEALELYGDDYDGEDRDLITNRIEKTFVDLLFDKNFYVVRNPATSSAPTLPAALLPRDSLFKTYDFFQPEDKTEVHLSRQAFYERIFPKLLASWFPNTNHLNRGLIFPVHFLKPLTEYDFSAPICVELHKVLARMVLAFGGVFFSLTSGRCSDTSQTYRGLKSDKLNASIVLSGRIDQGDSHLHALNAIYVTPRVLIAVASRWPI</sequence>
<accession>A0ABQ8UE89</accession>
<gene>
    <name evidence="1" type="ORF">PAPYR_7598</name>
</gene>
<evidence type="ECO:0000313" key="1">
    <source>
        <dbReference type="EMBL" id="KAJ4457088.1"/>
    </source>
</evidence>
<evidence type="ECO:0000313" key="2">
    <source>
        <dbReference type="Proteomes" id="UP001141327"/>
    </source>
</evidence>
<dbReference type="Proteomes" id="UP001141327">
    <property type="component" value="Unassembled WGS sequence"/>
</dbReference>
<dbReference type="EMBL" id="JAPMOS010000055">
    <property type="protein sequence ID" value="KAJ4457088.1"/>
    <property type="molecule type" value="Genomic_DNA"/>
</dbReference>
<protein>
    <submittedName>
        <fullName evidence="1">Uncharacterized protein</fullName>
    </submittedName>
</protein>
<proteinExistence type="predicted"/>
<reference evidence="1" key="1">
    <citation type="journal article" date="2022" name="bioRxiv">
        <title>Genomics of Preaxostyla Flagellates Illuminates Evolutionary Transitions and the Path Towards Mitochondrial Loss.</title>
        <authorList>
            <person name="Novak L.V.F."/>
            <person name="Treitli S.C."/>
            <person name="Pyrih J."/>
            <person name="Halakuc P."/>
            <person name="Pipaliya S.V."/>
            <person name="Vacek V."/>
            <person name="Brzon O."/>
            <person name="Soukal P."/>
            <person name="Eme L."/>
            <person name="Dacks J.B."/>
            <person name="Karnkowska A."/>
            <person name="Elias M."/>
            <person name="Hampl V."/>
        </authorList>
    </citation>
    <scope>NUCLEOTIDE SEQUENCE</scope>
    <source>
        <strain evidence="1">RCP-MX</strain>
    </source>
</reference>
<keyword evidence="2" id="KW-1185">Reference proteome</keyword>
<comment type="caution">
    <text evidence="1">The sequence shown here is derived from an EMBL/GenBank/DDBJ whole genome shotgun (WGS) entry which is preliminary data.</text>
</comment>
<organism evidence="1 2">
    <name type="scientific">Paratrimastix pyriformis</name>
    <dbReference type="NCBI Taxonomy" id="342808"/>
    <lineage>
        <taxon>Eukaryota</taxon>
        <taxon>Metamonada</taxon>
        <taxon>Preaxostyla</taxon>
        <taxon>Paratrimastigidae</taxon>
        <taxon>Paratrimastix</taxon>
    </lineage>
</organism>
<name>A0ABQ8UE89_9EUKA</name>